<organism evidence="1 2">
    <name type="scientific">Brevibacillus parabrevis</name>
    <dbReference type="NCBI Taxonomy" id="54914"/>
    <lineage>
        <taxon>Bacteria</taxon>
        <taxon>Bacillati</taxon>
        <taxon>Bacillota</taxon>
        <taxon>Bacilli</taxon>
        <taxon>Bacillales</taxon>
        <taxon>Paenibacillaceae</taxon>
        <taxon>Brevibacillus</taxon>
    </lineage>
</organism>
<dbReference type="Proteomes" id="UP000316882">
    <property type="component" value="Unassembled WGS sequence"/>
</dbReference>
<keyword evidence="2" id="KW-1185">Reference proteome</keyword>
<sequence>MAVMIMKTPMTSHHLDGLHFFNNRKLETTINKMEGIPRYTSITVEIKSIPR</sequence>
<evidence type="ECO:0000313" key="1">
    <source>
        <dbReference type="EMBL" id="GEB31702.1"/>
    </source>
</evidence>
<protein>
    <submittedName>
        <fullName evidence="1">Uncharacterized protein</fullName>
    </submittedName>
</protein>
<dbReference type="AlphaFoldDB" id="A0A4Y3PB95"/>
<reference evidence="1 2" key="1">
    <citation type="submission" date="2019-06" db="EMBL/GenBank/DDBJ databases">
        <title>Whole genome shotgun sequence of Brevibacillus parabrevis NBRC 12334.</title>
        <authorList>
            <person name="Hosoyama A."/>
            <person name="Uohara A."/>
            <person name="Ohji S."/>
            <person name="Ichikawa N."/>
        </authorList>
    </citation>
    <scope>NUCLEOTIDE SEQUENCE [LARGE SCALE GENOMIC DNA]</scope>
    <source>
        <strain evidence="1 2">NBRC 12334</strain>
    </source>
</reference>
<gene>
    <name evidence="1" type="ORF">BPA01_12820</name>
</gene>
<accession>A0A4Y3PB95</accession>
<name>A0A4Y3PB95_BREPA</name>
<proteinExistence type="predicted"/>
<dbReference type="EMBL" id="BJMH01000005">
    <property type="protein sequence ID" value="GEB31702.1"/>
    <property type="molecule type" value="Genomic_DNA"/>
</dbReference>
<evidence type="ECO:0000313" key="2">
    <source>
        <dbReference type="Proteomes" id="UP000316882"/>
    </source>
</evidence>
<comment type="caution">
    <text evidence="1">The sequence shown here is derived from an EMBL/GenBank/DDBJ whole genome shotgun (WGS) entry which is preliminary data.</text>
</comment>